<comment type="caution">
    <text evidence="2">The sequence shown here is derived from an EMBL/GenBank/DDBJ whole genome shotgun (WGS) entry which is preliminary data.</text>
</comment>
<reference evidence="2" key="1">
    <citation type="journal article" date="2015" name="Genome Announc.">
        <title>Draft Genome Sequence of the Pathogenic Filamentous Fungus Aspergillus udagawae Strain IFM 46973T.</title>
        <authorList>
            <person name="Kusuya Y."/>
            <person name="Takahashi-Nakaguchi A."/>
            <person name="Takahashi H."/>
            <person name="Yaguchi T."/>
        </authorList>
    </citation>
    <scope>NUCLEOTIDE SEQUENCE</scope>
    <source>
        <strain evidence="2">IFM 46973</strain>
    </source>
</reference>
<accession>A0A8E0V0Z2</accession>
<organism evidence="2 3">
    <name type="scientific">Aspergillus udagawae</name>
    <dbReference type="NCBI Taxonomy" id="91492"/>
    <lineage>
        <taxon>Eukaryota</taxon>
        <taxon>Fungi</taxon>
        <taxon>Dikarya</taxon>
        <taxon>Ascomycota</taxon>
        <taxon>Pezizomycotina</taxon>
        <taxon>Eurotiomycetes</taxon>
        <taxon>Eurotiomycetidae</taxon>
        <taxon>Eurotiales</taxon>
        <taxon>Aspergillaceae</taxon>
        <taxon>Aspergillus</taxon>
        <taxon>Aspergillus subgen. Fumigati</taxon>
    </lineage>
</organism>
<feature type="region of interest" description="Disordered" evidence="1">
    <location>
        <begin position="1"/>
        <end position="36"/>
    </location>
</feature>
<proteinExistence type="predicted"/>
<sequence>MNHLEVYKQGASQNSMCRLPSGKNSGPESQVPKPSVLEGPHTEIVCLVCRQEAEVHQGAQEGDAPRACGFRVPRPLQRRELSAALGHVLQALREQAAPAAPVVPATPAPTQTLKGVSLPSF</sequence>
<reference evidence="2" key="2">
    <citation type="submission" date="2021-01" db="EMBL/GenBank/DDBJ databases">
        <title>Pan-genome distribution and transcriptional activeness of fungal secondary metabolism genes in Aspergillus section Fumigati.</title>
        <authorList>
            <person name="Takahashi H."/>
            <person name="Umemura M."/>
            <person name="Ninomiya A."/>
            <person name="Kusuya Y."/>
            <person name="Urayama S."/>
            <person name="Shimizu M."/>
            <person name="Watanabe A."/>
            <person name="Kamei K."/>
            <person name="Yaguchi T."/>
            <person name="Hagiwara D."/>
        </authorList>
    </citation>
    <scope>NUCLEOTIDE SEQUENCE</scope>
    <source>
        <strain evidence="2">IFM 46973</strain>
    </source>
</reference>
<gene>
    <name evidence="2" type="ORF">Aud_007426</name>
</gene>
<evidence type="ECO:0000313" key="2">
    <source>
        <dbReference type="EMBL" id="GIC90988.1"/>
    </source>
</evidence>
<dbReference type="Proteomes" id="UP000036893">
    <property type="component" value="Unassembled WGS sequence"/>
</dbReference>
<dbReference type="EMBL" id="BBXM02000005">
    <property type="protein sequence ID" value="GIC90988.1"/>
    <property type="molecule type" value="Genomic_DNA"/>
</dbReference>
<feature type="compositionally biased region" description="Polar residues" evidence="1">
    <location>
        <begin position="10"/>
        <end position="28"/>
    </location>
</feature>
<dbReference type="RefSeq" id="XP_043148254.1">
    <property type="nucleotide sequence ID" value="XM_043292319.1"/>
</dbReference>
<name>A0A8E0V0Z2_9EURO</name>
<dbReference type="GeneID" id="66994903"/>
<protein>
    <submittedName>
        <fullName evidence="2">Uncharacterized protein</fullName>
    </submittedName>
</protein>
<evidence type="ECO:0000313" key="3">
    <source>
        <dbReference type="Proteomes" id="UP000036893"/>
    </source>
</evidence>
<dbReference type="AlphaFoldDB" id="A0A8E0V0Z2"/>
<evidence type="ECO:0000256" key="1">
    <source>
        <dbReference type="SAM" id="MobiDB-lite"/>
    </source>
</evidence>